<feature type="transmembrane region" description="Helical" evidence="1">
    <location>
        <begin position="244"/>
        <end position="265"/>
    </location>
</feature>
<accession>A0ABV5JU83</accession>
<keyword evidence="1" id="KW-0812">Transmembrane</keyword>
<keyword evidence="1" id="KW-0472">Membrane</keyword>
<feature type="transmembrane region" description="Helical" evidence="1">
    <location>
        <begin position="353"/>
        <end position="372"/>
    </location>
</feature>
<feature type="transmembrane region" description="Helical" evidence="1">
    <location>
        <begin position="384"/>
        <end position="404"/>
    </location>
</feature>
<name>A0ABV5JU83_9ACTN</name>
<keyword evidence="2" id="KW-0732">Signal</keyword>
<feature type="transmembrane region" description="Helical" evidence="1">
    <location>
        <begin position="455"/>
        <end position="475"/>
    </location>
</feature>
<feature type="transmembrane region" description="Helical" evidence="1">
    <location>
        <begin position="314"/>
        <end position="332"/>
    </location>
</feature>
<feature type="transmembrane region" description="Helical" evidence="1">
    <location>
        <begin position="286"/>
        <end position="308"/>
    </location>
</feature>
<feature type="transmembrane region" description="Helical" evidence="1">
    <location>
        <begin position="205"/>
        <end position="224"/>
    </location>
</feature>
<feature type="signal peptide" evidence="2">
    <location>
        <begin position="1"/>
        <end position="18"/>
    </location>
</feature>
<protein>
    <submittedName>
        <fullName evidence="4">Acyltransferase family protein</fullName>
        <ecNumber evidence="4">2.3.-.-</ecNumber>
    </submittedName>
</protein>
<keyword evidence="1" id="KW-1133">Transmembrane helix</keyword>
<proteinExistence type="predicted"/>
<keyword evidence="4" id="KW-0012">Acyltransferase</keyword>
<dbReference type="PANTHER" id="PTHR23028:SF53">
    <property type="entry name" value="ACYL_TRANSF_3 DOMAIN-CONTAINING PROTEIN"/>
    <property type="match status" value="1"/>
</dbReference>
<evidence type="ECO:0000256" key="1">
    <source>
        <dbReference type="SAM" id="Phobius"/>
    </source>
</evidence>
<feature type="domain" description="Acyltransferase 3" evidence="3">
    <location>
        <begin position="122"/>
        <end position="463"/>
    </location>
</feature>
<comment type="caution">
    <text evidence="4">The sequence shown here is derived from an EMBL/GenBank/DDBJ whole genome shotgun (WGS) entry which is preliminary data.</text>
</comment>
<dbReference type="EC" id="2.3.-.-" evidence="4"/>
<evidence type="ECO:0000256" key="2">
    <source>
        <dbReference type="SAM" id="SignalP"/>
    </source>
</evidence>
<evidence type="ECO:0000313" key="5">
    <source>
        <dbReference type="Proteomes" id="UP001589700"/>
    </source>
</evidence>
<dbReference type="InterPro" id="IPR002656">
    <property type="entry name" value="Acyl_transf_3_dom"/>
</dbReference>
<evidence type="ECO:0000313" key="4">
    <source>
        <dbReference type="EMBL" id="MFB9261176.1"/>
    </source>
</evidence>
<reference evidence="4 5" key="1">
    <citation type="submission" date="2024-09" db="EMBL/GenBank/DDBJ databases">
        <authorList>
            <person name="Sun Q."/>
            <person name="Mori K."/>
        </authorList>
    </citation>
    <scope>NUCLEOTIDE SEQUENCE [LARGE SCALE GENOMIC DNA]</scope>
    <source>
        <strain evidence="4 5">CCM 7659</strain>
    </source>
</reference>
<feature type="transmembrane region" description="Helical" evidence="1">
    <location>
        <begin position="425"/>
        <end position="443"/>
    </location>
</feature>
<dbReference type="PANTHER" id="PTHR23028">
    <property type="entry name" value="ACETYLTRANSFERASE"/>
    <property type="match status" value="1"/>
</dbReference>
<dbReference type="InterPro" id="IPR050879">
    <property type="entry name" value="Acyltransferase_3"/>
</dbReference>
<keyword evidence="4" id="KW-0808">Transferase</keyword>
<keyword evidence="5" id="KW-1185">Reference proteome</keyword>
<dbReference type="GO" id="GO:0016746">
    <property type="term" value="F:acyltransferase activity"/>
    <property type="evidence" value="ECO:0007669"/>
    <property type="project" value="UniProtKB-KW"/>
</dbReference>
<sequence>MRSVAAALLVAAGGAVVAGVSARRTAVTQGRAEPLADTVRDALTTARAQVDRRLRVLADSMPEFAGVRRPAGVRVGTPAANGSGSGLPDSTAGVAESVVLTDGSGGQASGLRRPAGARGFVPALEGIRGLAAVGVMTTHIAFVTRSSYGSPVKRIFGRLDLAVAVFFAKSGFLVWRSHARHAWEDKPGTARTTGDFLRSRVERIMPAYVILVGAAMLLLKQNHVNGPVTWLLNLTLTQIYTPKFLVAGLTHAWSLAVEMAFYAALPLLWTAMRNLRGNSAGWRIPAILAFGASGLVFPAIPWAALGIIPAEVNLQILPPAFTAWFAAGMLLAEIASAPPGTLVRMCRDTMARWGWWIAGGAALVATTVPVWFSEGFTHPGPVEFAARTGLAGGMAFLVLAPVVLAPEGARFPVLESAPLQKLGTWSYGIFLWHQLILLAAFPVTRTALWDRRMHVIWPVTVAGSIAAGAASHHFLEEPARKALERP</sequence>
<dbReference type="RefSeq" id="WP_182632260.1">
    <property type="nucleotide sequence ID" value="NZ_JAALDM010000130.1"/>
</dbReference>
<dbReference type="Proteomes" id="UP001589700">
    <property type="component" value="Unassembled WGS sequence"/>
</dbReference>
<feature type="chain" id="PRO_5046201112" evidence="2">
    <location>
        <begin position="19"/>
        <end position="486"/>
    </location>
</feature>
<dbReference type="Pfam" id="PF01757">
    <property type="entry name" value="Acyl_transf_3"/>
    <property type="match status" value="1"/>
</dbReference>
<dbReference type="EMBL" id="JBHMDY010000013">
    <property type="protein sequence ID" value="MFB9261176.1"/>
    <property type="molecule type" value="Genomic_DNA"/>
</dbReference>
<organism evidence="4 5">
    <name type="scientific">Dietzia aerolata</name>
    <dbReference type="NCBI Taxonomy" id="595984"/>
    <lineage>
        <taxon>Bacteria</taxon>
        <taxon>Bacillati</taxon>
        <taxon>Actinomycetota</taxon>
        <taxon>Actinomycetes</taxon>
        <taxon>Mycobacteriales</taxon>
        <taxon>Dietziaceae</taxon>
        <taxon>Dietzia</taxon>
    </lineage>
</organism>
<evidence type="ECO:0000259" key="3">
    <source>
        <dbReference type="Pfam" id="PF01757"/>
    </source>
</evidence>
<gene>
    <name evidence="4" type="ORF">ACFFVD_15370</name>
</gene>